<comment type="caution">
    <text evidence="2">The sequence shown here is derived from an EMBL/GenBank/DDBJ whole genome shotgun (WGS) entry which is preliminary data.</text>
</comment>
<dbReference type="AlphaFoldDB" id="A0A098L9U7"/>
<keyword evidence="1" id="KW-0812">Transmembrane</keyword>
<reference evidence="2 3" key="1">
    <citation type="submission" date="2014-09" db="EMBL/GenBank/DDBJ databases">
        <title>Sporocytophaga myxococcoides PG-01 genome sequencing.</title>
        <authorList>
            <person name="Liu L."/>
            <person name="Gao P.J."/>
            <person name="Chen G.J."/>
            <person name="Wang L.S."/>
        </authorList>
    </citation>
    <scope>NUCLEOTIDE SEQUENCE [LARGE SCALE GENOMIC DNA]</scope>
    <source>
        <strain evidence="2 3">PG-01</strain>
    </source>
</reference>
<gene>
    <name evidence="2" type="ORF">MYP_169</name>
</gene>
<feature type="transmembrane region" description="Helical" evidence="1">
    <location>
        <begin position="104"/>
        <end position="124"/>
    </location>
</feature>
<sequence>MKTESLKLRARIKFLICLFIAGLILSGLTAFPLETELFFIRNAAQQLLEPDNPLYLWVDKVYIGLHDTNIHYPFLAYGTDWLAFAHIVIAIIFIGPLKDPVKNIWVIHFGMFACIAVFPLAFIAGEIRDIPFYWRVIDCMFGAIGVIPLMYCDKYIKRIIRIENLKIYQTI</sequence>
<evidence type="ECO:0000256" key="1">
    <source>
        <dbReference type="SAM" id="Phobius"/>
    </source>
</evidence>
<feature type="transmembrane region" description="Helical" evidence="1">
    <location>
        <begin position="74"/>
        <end position="97"/>
    </location>
</feature>
<proteinExistence type="predicted"/>
<protein>
    <submittedName>
        <fullName evidence="2">Uncharacterized protein</fullName>
    </submittedName>
</protein>
<evidence type="ECO:0000313" key="2">
    <source>
        <dbReference type="EMBL" id="GAL82943.1"/>
    </source>
</evidence>
<evidence type="ECO:0000313" key="3">
    <source>
        <dbReference type="Proteomes" id="UP000030185"/>
    </source>
</evidence>
<keyword evidence="1" id="KW-0472">Membrane</keyword>
<organism evidence="2 3">
    <name type="scientific">Sporocytophaga myxococcoides</name>
    <dbReference type="NCBI Taxonomy" id="153721"/>
    <lineage>
        <taxon>Bacteria</taxon>
        <taxon>Pseudomonadati</taxon>
        <taxon>Bacteroidota</taxon>
        <taxon>Cytophagia</taxon>
        <taxon>Cytophagales</taxon>
        <taxon>Cytophagaceae</taxon>
        <taxon>Sporocytophaga</taxon>
    </lineage>
</organism>
<feature type="transmembrane region" description="Helical" evidence="1">
    <location>
        <begin position="130"/>
        <end position="151"/>
    </location>
</feature>
<dbReference type="EMBL" id="BBLT01000001">
    <property type="protein sequence ID" value="GAL82943.1"/>
    <property type="molecule type" value="Genomic_DNA"/>
</dbReference>
<keyword evidence="1" id="KW-1133">Transmembrane helix</keyword>
<keyword evidence="3" id="KW-1185">Reference proteome</keyword>
<dbReference type="eggNOG" id="ENOG5031FUG">
    <property type="taxonomic scope" value="Bacteria"/>
</dbReference>
<dbReference type="STRING" id="153721.MYP_169"/>
<dbReference type="Proteomes" id="UP000030185">
    <property type="component" value="Unassembled WGS sequence"/>
</dbReference>
<accession>A0A098L9U7</accession>
<dbReference type="RefSeq" id="WP_045457159.1">
    <property type="nucleotide sequence ID" value="NZ_BBLT01000001.1"/>
</dbReference>
<dbReference type="OrthoDB" id="190649at2"/>
<name>A0A098L9U7_9BACT</name>